<dbReference type="OrthoDB" id="446368at2759"/>
<dbReference type="Pfam" id="PF07690">
    <property type="entry name" value="MFS_1"/>
    <property type="match status" value="1"/>
</dbReference>
<evidence type="ECO:0000313" key="8">
    <source>
        <dbReference type="Proteomes" id="UP000077002"/>
    </source>
</evidence>
<name>A0A177EU75_9EURO</name>
<accession>A0A177EU75</accession>
<feature type="transmembrane region" description="Helical" evidence="5">
    <location>
        <begin position="303"/>
        <end position="330"/>
    </location>
</feature>
<gene>
    <name evidence="7" type="ORF">AYO21_10249</name>
</gene>
<dbReference type="AlphaFoldDB" id="A0A177EU75"/>
<feature type="transmembrane region" description="Helical" evidence="5">
    <location>
        <begin position="49"/>
        <end position="74"/>
    </location>
</feature>
<dbReference type="InterPro" id="IPR036259">
    <property type="entry name" value="MFS_trans_sf"/>
</dbReference>
<dbReference type="CDD" id="cd17323">
    <property type="entry name" value="MFS_Tpo1_MDR_like"/>
    <property type="match status" value="1"/>
</dbReference>
<keyword evidence="4 5" id="KW-0472">Membrane</keyword>
<evidence type="ECO:0000256" key="3">
    <source>
        <dbReference type="ARBA" id="ARBA00022989"/>
    </source>
</evidence>
<feature type="domain" description="Major facilitator superfamily (MFS) profile" evidence="6">
    <location>
        <begin position="51"/>
        <end position="507"/>
    </location>
</feature>
<feature type="transmembrane region" description="Helical" evidence="5">
    <location>
        <begin position="86"/>
        <end position="108"/>
    </location>
</feature>
<keyword evidence="3 5" id="KW-1133">Transmembrane helix</keyword>
<dbReference type="PANTHER" id="PTHR23502">
    <property type="entry name" value="MAJOR FACILITATOR SUPERFAMILY"/>
    <property type="match status" value="1"/>
</dbReference>
<keyword evidence="2 5" id="KW-0812">Transmembrane</keyword>
<dbReference type="GeneID" id="34605372"/>
<proteinExistence type="predicted"/>
<dbReference type="PROSITE" id="PS50850">
    <property type="entry name" value="MFS"/>
    <property type="match status" value="1"/>
</dbReference>
<dbReference type="SUPFAM" id="SSF103473">
    <property type="entry name" value="MFS general substrate transporter"/>
    <property type="match status" value="1"/>
</dbReference>
<feature type="transmembrane region" description="Helical" evidence="5">
    <location>
        <begin position="390"/>
        <end position="409"/>
    </location>
</feature>
<feature type="transmembrane region" description="Helical" evidence="5">
    <location>
        <begin position="232"/>
        <end position="255"/>
    </location>
</feature>
<feature type="transmembrane region" description="Helical" evidence="5">
    <location>
        <begin position="145"/>
        <end position="163"/>
    </location>
</feature>
<evidence type="ECO:0000256" key="4">
    <source>
        <dbReference type="ARBA" id="ARBA00023136"/>
    </source>
</evidence>
<keyword evidence="8" id="KW-1185">Reference proteome</keyword>
<evidence type="ECO:0000256" key="5">
    <source>
        <dbReference type="SAM" id="Phobius"/>
    </source>
</evidence>
<evidence type="ECO:0000256" key="1">
    <source>
        <dbReference type="ARBA" id="ARBA00004141"/>
    </source>
</evidence>
<protein>
    <recommendedName>
        <fullName evidence="6">Major facilitator superfamily (MFS) profile domain-containing protein</fullName>
    </recommendedName>
</protein>
<evidence type="ECO:0000256" key="2">
    <source>
        <dbReference type="ARBA" id="ARBA00022692"/>
    </source>
</evidence>
<dbReference type="GO" id="GO:0022857">
    <property type="term" value="F:transmembrane transporter activity"/>
    <property type="evidence" value="ECO:0007669"/>
    <property type="project" value="InterPro"/>
</dbReference>
<reference evidence="7 8" key="1">
    <citation type="submission" date="2016-03" db="EMBL/GenBank/DDBJ databases">
        <title>Draft genome sequence of the Fonsecaea monophora CBS 269.37.</title>
        <authorList>
            <person name="Bombassaro A."/>
            <person name="Vinicius W.A."/>
            <person name="De Hoog S."/>
            <person name="Sun J."/>
            <person name="Souza E.M."/>
            <person name="Raittz R.T."/>
            <person name="Costa F."/>
            <person name="Leao A.C."/>
            <person name="Tadra-Sfeir M.Z."/>
            <person name="Baura V."/>
            <person name="Balsanelli E."/>
            <person name="Pedrosa F.O."/>
            <person name="Moreno L.F."/>
            <person name="Steffens M.B."/>
            <person name="Xi L."/>
            <person name="Bocca A.L."/>
            <person name="Felipe M.S."/>
            <person name="Teixeira M."/>
            <person name="Telles Filho F.Q."/>
            <person name="Azevedo C.M."/>
            <person name="Gomes R."/>
            <person name="Vicente V.A."/>
        </authorList>
    </citation>
    <scope>NUCLEOTIDE SEQUENCE [LARGE SCALE GENOMIC DNA]</scope>
    <source>
        <strain evidence="7 8">CBS 269.37</strain>
    </source>
</reference>
<feature type="transmembrane region" description="Helical" evidence="5">
    <location>
        <begin position="483"/>
        <end position="503"/>
    </location>
</feature>
<dbReference type="InterPro" id="IPR011701">
    <property type="entry name" value="MFS"/>
</dbReference>
<dbReference type="PANTHER" id="PTHR23502:SF47">
    <property type="entry name" value="MAJOR FACILITATOR SUPERFAMILY (MFS) PROFILE DOMAIN-CONTAINING PROTEIN-RELATED"/>
    <property type="match status" value="1"/>
</dbReference>
<feature type="transmembrane region" description="Helical" evidence="5">
    <location>
        <begin position="205"/>
        <end position="226"/>
    </location>
</feature>
<comment type="subcellular location">
    <subcellularLocation>
        <location evidence="1">Membrane</location>
        <topology evidence="1">Multi-pass membrane protein</topology>
    </subcellularLocation>
</comment>
<dbReference type="FunFam" id="1.20.1250.20:FF:000011">
    <property type="entry name" value="MFS multidrug transporter, putative"/>
    <property type="match status" value="1"/>
</dbReference>
<dbReference type="EMBL" id="LVKK01000114">
    <property type="protein sequence ID" value="OAG35573.1"/>
    <property type="molecule type" value="Genomic_DNA"/>
</dbReference>
<evidence type="ECO:0000313" key="7">
    <source>
        <dbReference type="EMBL" id="OAG35573.1"/>
    </source>
</evidence>
<dbReference type="InterPro" id="IPR020846">
    <property type="entry name" value="MFS_dom"/>
</dbReference>
<feature type="transmembrane region" description="Helical" evidence="5">
    <location>
        <begin position="450"/>
        <end position="471"/>
    </location>
</feature>
<evidence type="ECO:0000259" key="6">
    <source>
        <dbReference type="PROSITE" id="PS50850"/>
    </source>
</evidence>
<dbReference type="GO" id="GO:0005886">
    <property type="term" value="C:plasma membrane"/>
    <property type="evidence" value="ECO:0007669"/>
    <property type="project" value="TreeGrafter"/>
</dbReference>
<dbReference type="Gene3D" id="1.20.1250.20">
    <property type="entry name" value="MFS general substrate transporter like domains"/>
    <property type="match status" value="1"/>
</dbReference>
<organism evidence="7 8">
    <name type="scientific">Fonsecaea monophora</name>
    <dbReference type="NCBI Taxonomy" id="254056"/>
    <lineage>
        <taxon>Eukaryota</taxon>
        <taxon>Fungi</taxon>
        <taxon>Dikarya</taxon>
        <taxon>Ascomycota</taxon>
        <taxon>Pezizomycotina</taxon>
        <taxon>Eurotiomycetes</taxon>
        <taxon>Chaetothyriomycetidae</taxon>
        <taxon>Chaetothyriales</taxon>
        <taxon>Herpotrichiellaceae</taxon>
        <taxon>Fonsecaea</taxon>
    </lineage>
</organism>
<comment type="caution">
    <text evidence="7">The sequence shown here is derived from an EMBL/GenBank/DDBJ whole genome shotgun (WGS) entry which is preliminary data.</text>
</comment>
<feature type="transmembrane region" description="Helical" evidence="5">
    <location>
        <begin position="421"/>
        <end position="443"/>
    </location>
</feature>
<dbReference type="RefSeq" id="XP_022507525.1">
    <property type="nucleotide sequence ID" value="XM_022660171.1"/>
</dbReference>
<sequence>MSVDLEDTGTFTLRVEHDPHEKDVAKDDGDPEALASFDSPFDLPVWRKWVITTLLALMTTAVTFASSVWSSAIAVTSKEFHVSETVSLLGVSLYVLGFAVGPIVWGMFSSPCPLRILPSMSLSSCADLRAVVVQGPLSEFKGRRLPLFSAFFVWTLLQIPVGVVNNLPALLVCRLLAGCFGASPQVLVGATYADFWEPAERGVATAVYSVAVYVGPTLGPIFGALLTESSLGWHWTGWVSLILGVVVGVPAFLFVPETYGPTLQQRANKKLKLAQDSSALSRQISKPAPAFSEFVQKYMFKPAIMFCVEPMLMVMALYIAIVYGILYLTFFAFPYSFVQGRGWDSRTGSLPFLSILTSVVVCSLGVAVYSKRYYRPRLLARGSVLPEDRLPLVMLGSLILPVGLFFFAWTSSRHISPVPQIIAGFFIGSGIMLIFTNAVAYLVDIYLQSAASAMAASTIVRSLVAAGFPLAAPRMYKSLGTPWATSVLGFLCVLAIPAPFLFYRYGRKLRQMSRFAPMPE</sequence>
<dbReference type="Proteomes" id="UP000077002">
    <property type="component" value="Unassembled WGS sequence"/>
</dbReference>
<feature type="transmembrane region" description="Helical" evidence="5">
    <location>
        <begin position="350"/>
        <end position="369"/>
    </location>
</feature>